<comment type="caution">
    <text evidence="9">The sequence shown here is derived from an EMBL/GenBank/DDBJ whole genome shotgun (WGS) entry which is preliminary data.</text>
</comment>
<evidence type="ECO:0000256" key="7">
    <source>
        <dbReference type="RuleBase" id="RU365103"/>
    </source>
</evidence>
<evidence type="ECO:0000256" key="1">
    <source>
        <dbReference type="ARBA" id="ARBA00004713"/>
    </source>
</evidence>
<evidence type="ECO:0000313" key="9">
    <source>
        <dbReference type="EMBL" id="MDR5589458.1"/>
    </source>
</evidence>
<evidence type="ECO:0000256" key="5">
    <source>
        <dbReference type="ARBA" id="ARBA00031445"/>
    </source>
</evidence>
<dbReference type="RefSeq" id="WP_309560345.1">
    <property type="nucleotide sequence ID" value="NZ_JAVJIU010000001.1"/>
</dbReference>
<dbReference type="InterPro" id="IPR039901">
    <property type="entry name" value="Kdotransferase"/>
</dbReference>
<name>A0ABU1EM45_9FLAO</name>
<dbReference type="SUPFAM" id="SSF53756">
    <property type="entry name" value="UDP-Glycosyltransferase/glycogen phosphorylase"/>
    <property type="match status" value="1"/>
</dbReference>
<dbReference type="PANTHER" id="PTHR42755:SF1">
    <property type="entry name" value="3-DEOXY-D-MANNO-OCTULOSONIC ACID TRANSFERASE, MITOCHONDRIAL-RELATED"/>
    <property type="match status" value="1"/>
</dbReference>
<keyword evidence="7" id="KW-1003">Cell membrane</keyword>
<dbReference type="Gene3D" id="3.40.50.11720">
    <property type="entry name" value="3-Deoxy-D-manno-octulosonic-acid transferase, N-terminal domain"/>
    <property type="match status" value="1"/>
</dbReference>
<sequence length="407" mass="46378">MQGIYNVLVKLSGVVLKSAGSFSPKLKEFTEGRKDLFSKLENEIDPEKEHLWIHAASLGEFEMAVPVLDMLKKKYPETRTVVSFFSPSGYKNKKKHPLVDHFTYLPLDSPSNAKKFLDIIQPKMAFFIKYDFWPNFLAELKKRETRTFLVSGVFRKDQAFFKAYGKWMLKSLNAFEHFFVQNEESATLLKRAGFENSTVGGDTRFDRVAAQIEADNRIQFIEDFKEDKMLVVLGSTWPEDEKLFIDFINRSVKIKFIIAPHEIKSEKIERLFSELKLPTIKYSEMKNKSLSDHSVLILDTIGLLGRAYSYADVAYVGGAAGTTGLHNILEPATFGIPIIIGENFSKFPEAERLRQLAGLFSVKNSTEFSAIMTKLYTNSEFRQKSGMIAGHFINSNTGATRILEEHL</sequence>
<gene>
    <name evidence="9" type="ORF">RE431_02330</name>
</gene>
<keyword evidence="4 7" id="KW-0808">Transferase</keyword>
<keyword evidence="7" id="KW-0448">Lipopolysaccharide biosynthesis</keyword>
<protein>
    <recommendedName>
        <fullName evidence="3 7">3-deoxy-D-manno-octulosonic acid transferase</fullName>
        <shortName evidence="7">Kdo transferase</shortName>
        <ecNumber evidence="2 7">2.4.99.12</ecNumber>
    </recommendedName>
    <alternativeName>
        <fullName evidence="5 7">Lipid IV(A) 3-deoxy-D-manno-octulosonic acid transferase</fullName>
    </alternativeName>
</protein>
<evidence type="ECO:0000256" key="3">
    <source>
        <dbReference type="ARBA" id="ARBA00019077"/>
    </source>
</evidence>
<keyword evidence="10" id="KW-1185">Reference proteome</keyword>
<evidence type="ECO:0000256" key="4">
    <source>
        <dbReference type="ARBA" id="ARBA00022679"/>
    </source>
</evidence>
<comment type="pathway">
    <text evidence="1 7">Bacterial outer membrane biogenesis; LPS core biosynthesis.</text>
</comment>
<dbReference type="PANTHER" id="PTHR42755">
    <property type="entry name" value="3-DEOXY-MANNO-OCTULOSONATE CYTIDYLYLTRANSFERASE"/>
    <property type="match status" value="1"/>
</dbReference>
<evidence type="ECO:0000256" key="6">
    <source>
        <dbReference type="ARBA" id="ARBA00049183"/>
    </source>
</evidence>
<organism evidence="9 10">
    <name type="scientific">Christiangramia sediminicola</name>
    <dbReference type="NCBI Taxonomy" id="3073267"/>
    <lineage>
        <taxon>Bacteria</taxon>
        <taxon>Pseudomonadati</taxon>
        <taxon>Bacteroidota</taxon>
        <taxon>Flavobacteriia</taxon>
        <taxon>Flavobacteriales</taxon>
        <taxon>Flavobacteriaceae</taxon>
        <taxon>Christiangramia</taxon>
    </lineage>
</organism>
<proteinExistence type="inferred from homology"/>
<dbReference type="Pfam" id="PF04413">
    <property type="entry name" value="Glycos_transf_N"/>
    <property type="match status" value="1"/>
</dbReference>
<evidence type="ECO:0000313" key="10">
    <source>
        <dbReference type="Proteomes" id="UP001257234"/>
    </source>
</evidence>
<feature type="domain" description="3-deoxy-D-manno-octulosonic-acid transferase N-terminal" evidence="8">
    <location>
        <begin position="46"/>
        <end position="206"/>
    </location>
</feature>
<reference evidence="10" key="1">
    <citation type="submission" date="2023-07" db="EMBL/GenBank/DDBJ databases">
        <title>Christiangramia sp. SM2212., a novel bacterium of the family Flavobacteriaceae isolated from the sea sediment.</title>
        <authorList>
            <person name="Wang J."/>
            <person name="Zhang X."/>
        </authorList>
    </citation>
    <scope>NUCLEOTIDE SEQUENCE [LARGE SCALE GENOMIC DNA]</scope>
    <source>
        <strain evidence="10">SM2212</strain>
    </source>
</reference>
<comment type="similarity">
    <text evidence="7">Belongs to the glycosyltransferase group 1 family.</text>
</comment>
<dbReference type="EC" id="2.4.99.12" evidence="2 7"/>
<dbReference type="Proteomes" id="UP001257234">
    <property type="component" value="Unassembled WGS sequence"/>
</dbReference>
<dbReference type="EMBL" id="JAVJIU010000001">
    <property type="protein sequence ID" value="MDR5589458.1"/>
    <property type="molecule type" value="Genomic_DNA"/>
</dbReference>
<dbReference type="Gene3D" id="3.40.50.2000">
    <property type="entry name" value="Glycogen Phosphorylase B"/>
    <property type="match status" value="1"/>
</dbReference>
<comment type="function">
    <text evidence="7">Involved in lipopolysaccharide (LPS) biosynthesis. Catalyzes the transfer of 3-deoxy-D-manno-octulosonate (Kdo) residue(s) from CMP-Kdo to lipid IV(A), the tetraacyldisaccharide-1,4'-bisphosphate precursor of lipid A.</text>
</comment>
<keyword evidence="7" id="KW-0472">Membrane</keyword>
<evidence type="ECO:0000259" key="8">
    <source>
        <dbReference type="Pfam" id="PF04413"/>
    </source>
</evidence>
<comment type="catalytic activity">
    <reaction evidence="6 7">
        <text>lipid IVA (E. coli) + CMP-3-deoxy-beta-D-manno-octulosonate = alpha-Kdo-(2-&gt;6)-lipid IVA (E. coli) + CMP + H(+)</text>
        <dbReference type="Rhea" id="RHEA:28066"/>
        <dbReference type="ChEBI" id="CHEBI:15378"/>
        <dbReference type="ChEBI" id="CHEBI:58603"/>
        <dbReference type="ChEBI" id="CHEBI:60364"/>
        <dbReference type="ChEBI" id="CHEBI:60377"/>
        <dbReference type="ChEBI" id="CHEBI:85987"/>
        <dbReference type="EC" id="2.4.99.12"/>
    </reaction>
</comment>
<comment type="subcellular location">
    <subcellularLocation>
        <location evidence="7">Cell membrane</location>
    </subcellularLocation>
</comment>
<accession>A0ABU1EM45</accession>
<dbReference type="InterPro" id="IPR038107">
    <property type="entry name" value="Glycos_transf_N_sf"/>
</dbReference>
<evidence type="ECO:0000256" key="2">
    <source>
        <dbReference type="ARBA" id="ARBA00012621"/>
    </source>
</evidence>
<dbReference type="InterPro" id="IPR007507">
    <property type="entry name" value="Glycos_transf_N"/>
</dbReference>